<organism evidence="1 2">
    <name type="scientific">Ruminococcus callidus ATCC 27760</name>
    <dbReference type="NCBI Taxonomy" id="411473"/>
    <lineage>
        <taxon>Bacteria</taxon>
        <taxon>Bacillati</taxon>
        <taxon>Bacillota</taxon>
        <taxon>Clostridia</taxon>
        <taxon>Eubacteriales</taxon>
        <taxon>Oscillospiraceae</taxon>
        <taxon>Ruminococcus</taxon>
    </lineage>
</organism>
<dbReference type="PATRIC" id="fig|411473.3.peg.290"/>
<proteinExistence type="predicted"/>
<evidence type="ECO:0000313" key="2">
    <source>
        <dbReference type="Proteomes" id="UP000016662"/>
    </source>
</evidence>
<comment type="caution">
    <text evidence="1">The sequence shown here is derived from an EMBL/GenBank/DDBJ whole genome shotgun (WGS) entry which is preliminary data.</text>
</comment>
<accession>U2KYW4</accession>
<dbReference type="RefSeq" id="WP_021681982.1">
    <property type="nucleotide sequence ID" value="NZ_KI260389.1"/>
</dbReference>
<dbReference type="AlphaFoldDB" id="U2KYW4"/>
<reference evidence="1 2" key="1">
    <citation type="submission" date="2013-07" db="EMBL/GenBank/DDBJ databases">
        <authorList>
            <person name="Weinstock G."/>
            <person name="Sodergren E."/>
            <person name="Wylie T."/>
            <person name="Fulton L."/>
            <person name="Fulton R."/>
            <person name="Fronick C."/>
            <person name="O'Laughlin M."/>
            <person name="Godfrey J."/>
            <person name="Miner T."/>
            <person name="Herter B."/>
            <person name="Appelbaum E."/>
            <person name="Cordes M."/>
            <person name="Lek S."/>
            <person name="Wollam A."/>
            <person name="Pepin K.H."/>
            <person name="Palsikar V.B."/>
            <person name="Mitreva M."/>
            <person name="Wilson R.K."/>
        </authorList>
    </citation>
    <scope>NUCLEOTIDE SEQUENCE [LARGE SCALE GENOMIC DNA]</scope>
    <source>
        <strain evidence="1 2">ATCC 27760</strain>
    </source>
</reference>
<dbReference type="HOGENOM" id="CLU_2331954_0_0_9"/>
<sequence>MIAPKDLSTLLSASEALKSAKESVDSRLECAVARAINYAANTSDDGNIVADWNQPLTDALITKLESLGYTVKHKLDAYGNQIQNFYVISAYSGDAHES</sequence>
<keyword evidence="2" id="KW-1185">Reference proteome</keyword>
<dbReference type="EMBL" id="AWVF01000031">
    <property type="protein sequence ID" value="ERJ97305.1"/>
    <property type="molecule type" value="Genomic_DNA"/>
</dbReference>
<gene>
    <name evidence="1" type="ORF">RUMCAL_00377</name>
</gene>
<protein>
    <submittedName>
        <fullName evidence="1">Uncharacterized protein</fullName>
    </submittedName>
</protein>
<dbReference type="Proteomes" id="UP000016662">
    <property type="component" value="Unassembled WGS sequence"/>
</dbReference>
<name>U2KYW4_9FIRM</name>
<evidence type="ECO:0000313" key="1">
    <source>
        <dbReference type="EMBL" id="ERJ97305.1"/>
    </source>
</evidence>
<dbReference type="STRING" id="411473.RUMCAL_00377"/>